<comment type="caution">
    <text evidence="2">The sequence shown here is derived from an EMBL/GenBank/DDBJ whole genome shotgun (WGS) entry which is preliminary data.</text>
</comment>
<organism evidence="2 3">
    <name type="scientific">Neobacillus pocheonensis</name>
    <dbReference type="NCBI Taxonomy" id="363869"/>
    <lineage>
        <taxon>Bacteria</taxon>
        <taxon>Bacillati</taxon>
        <taxon>Bacillota</taxon>
        <taxon>Bacilli</taxon>
        <taxon>Bacillales</taxon>
        <taxon>Bacillaceae</taxon>
        <taxon>Neobacillus</taxon>
    </lineage>
</organism>
<dbReference type="Proteomes" id="UP001523262">
    <property type="component" value="Unassembled WGS sequence"/>
</dbReference>
<reference evidence="2 3" key="1">
    <citation type="submission" date="2022-06" db="EMBL/GenBank/DDBJ databases">
        <authorList>
            <person name="Jeon C.O."/>
        </authorList>
    </citation>
    <scope>NUCLEOTIDE SEQUENCE [LARGE SCALE GENOMIC DNA]</scope>
    <source>
        <strain evidence="2 3">KCTC 13943</strain>
    </source>
</reference>
<sequence>MTNQKPFEPFDLFNKFSGQWEKQVNEVIHLWTNNREFVRLSRHTTDSHVRYKEMFNKSQELLTNQLNLPTKEDVANIAQLSIQSEEKIDSLEEQIWKLQDSVTSTNKEIEGIGEVSNDIIKLTKQLKTELTKTKGELSETKKLHSELLNLKNELADLRSIKEEVAILLDFIGKKNLETSDVQERELSLEDSK</sequence>
<keyword evidence="1" id="KW-0175">Coiled coil</keyword>
<feature type="coiled-coil region" evidence="1">
    <location>
        <begin position="74"/>
        <end position="108"/>
    </location>
</feature>
<evidence type="ECO:0000313" key="2">
    <source>
        <dbReference type="EMBL" id="MCM2534284.1"/>
    </source>
</evidence>
<protein>
    <submittedName>
        <fullName evidence="2">Polyhydroxyalkanoate biosynthesis repressor PhaR</fullName>
    </submittedName>
</protein>
<gene>
    <name evidence="2" type="ORF">NDK43_20425</name>
</gene>
<evidence type="ECO:0000313" key="3">
    <source>
        <dbReference type="Proteomes" id="UP001523262"/>
    </source>
</evidence>
<proteinExistence type="predicted"/>
<accession>A0ABT0WDA5</accession>
<evidence type="ECO:0000256" key="1">
    <source>
        <dbReference type="SAM" id="Coils"/>
    </source>
</evidence>
<dbReference type="EMBL" id="JAMQCR010000002">
    <property type="protein sequence ID" value="MCM2534284.1"/>
    <property type="molecule type" value="Genomic_DNA"/>
</dbReference>
<keyword evidence="3" id="KW-1185">Reference proteome</keyword>
<name>A0ABT0WDA5_9BACI</name>